<dbReference type="RefSeq" id="WP_087844641.1">
    <property type="nucleotide sequence ID" value="NZ_FYAK01000002.1"/>
</dbReference>
<reference evidence="2" key="1">
    <citation type="submission" date="2017-06" db="EMBL/GenBank/DDBJ databases">
        <authorList>
            <person name="Rodrigo-Torres L."/>
            <person name="Arahal R.D."/>
            <person name="Lucena T."/>
        </authorList>
    </citation>
    <scope>NUCLEOTIDE SEQUENCE [LARGE SCALE GENOMIC DNA]</scope>
    <source>
        <strain evidence="2">CECT 9190</strain>
    </source>
</reference>
<name>A0A1Y6MEL8_9GAMM</name>
<protein>
    <submittedName>
        <fullName evidence="1">Uncharacterized protein</fullName>
    </submittedName>
</protein>
<organism evidence="1 2">
    <name type="scientific">Photobacterium malacitanum</name>
    <dbReference type="NCBI Taxonomy" id="2204294"/>
    <lineage>
        <taxon>Bacteria</taxon>
        <taxon>Pseudomonadati</taxon>
        <taxon>Pseudomonadota</taxon>
        <taxon>Gammaproteobacteria</taxon>
        <taxon>Vibrionales</taxon>
        <taxon>Vibrionaceae</taxon>
        <taxon>Photobacterium</taxon>
    </lineage>
</organism>
<gene>
    <name evidence="1" type="ORF">PMAL9190_01562</name>
</gene>
<keyword evidence="2" id="KW-1185">Reference proteome</keyword>
<dbReference type="EMBL" id="FYAK01000002">
    <property type="protein sequence ID" value="SMY34228.1"/>
    <property type="molecule type" value="Genomic_DNA"/>
</dbReference>
<accession>A0A1Y6MEL8</accession>
<proteinExistence type="predicted"/>
<dbReference type="AlphaFoldDB" id="A0A1Y6MEL8"/>
<evidence type="ECO:0000313" key="2">
    <source>
        <dbReference type="Proteomes" id="UP000195963"/>
    </source>
</evidence>
<dbReference type="Proteomes" id="UP000195963">
    <property type="component" value="Unassembled WGS sequence"/>
</dbReference>
<evidence type="ECO:0000313" key="1">
    <source>
        <dbReference type="EMBL" id="SMY34228.1"/>
    </source>
</evidence>
<sequence>MKKSSVIAIGVLVLAGLIGARDLYTMLYPQHVVNINDKALNLGQVYSQDLLSTVTITADGATLLTVTSPLSTIVKQLIMKLQHDVNQGNRELVNGEKMQLATAYFNTNIVIHLSTVVTYNSQHYKAISMPLESVTVSYTANNELQFDDIIELAQRYQNKTLEVFYNNYNFID</sequence>